<dbReference type="Proteomes" id="UP001331761">
    <property type="component" value="Unassembled WGS sequence"/>
</dbReference>
<dbReference type="AlphaFoldDB" id="A0AAN8F6G3"/>
<keyword evidence="2" id="KW-0812">Transmembrane</keyword>
<keyword evidence="4" id="KW-1185">Reference proteome</keyword>
<evidence type="ECO:0000313" key="4">
    <source>
        <dbReference type="Proteomes" id="UP001331761"/>
    </source>
</evidence>
<evidence type="ECO:0000313" key="3">
    <source>
        <dbReference type="EMBL" id="KAK5965953.1"/>
    </source>
</evidence>
<organism evidence="3 4">
    <name type="scientific">Trichostrongylus colubriformis</name>
    <name type="common">Black scour worm</name>
    <dbReference type="NCBI Taxonomy" id="6319"/>
    <lineage>
        <taxon>Eukaryota</taxon>
        <taxon>Metazoa</taxon>
        <taxon>Ecdysozoa</taxon>
        <taxon>Nematoda</taxon>
        <taxon>Chromadorea</taxon>
        <taxon>Rhabditida</taxon>
        <taxon>Rhabditina</taxon>
        <taxon>Rhabditomorpha</taxon>
        <taxon>Strongyloidea</taxon>
        <taxon>Trichostrongylidae</taxon>
        <taxon>Trichostrongylus</taxon>
    </lineage>
</organism>
<feature type="compositionally biased region" description="Low complexity" evidence="1">
    <location>
        <begin position="54"/>
        <end position="66"/>
    </location>
</feature>
<name>A0AAN8F6G3_TRICO</name>
<reference evidence="3 4" key="1">
    <citation type="submission" date="2019-10" db="EMBL/GenBank/DDBJ databases">
        <title>Assembly and Annotation for the nematode Trichostrongylus colubriformis.</title>
        <authorList>
            <person name="Martin J."/>
        </authorList>
    </citation>
    <scope>NUCLEOTIDE SEQUENCE [LARGE SCALE GENOMIC DNA]</scope>
    <source>
        <strain evidence="3">G859</strain>
        <tissue evidence="3">Whole worm</tissue>
    </source>
</reference>
<feature type="compositionally biased region" description="Basic residues" evidence="1">
    <location>
        <begin position="44"/>
        <end position="53"/>
    </location>
</feature>
<comment type="caution">
    <text evidence="3">The sequence shown here is derived from an EMBL/GenBank/DDBJ whole genome shotgun (WGS) entry which is preliminary data.</text>
</comment>
<feature type="compositionally biased region" description="Basic and acidic residues" evidence="1">
    <location>
        <begin position="88"/>
        <end position="97"/>
    </location>
</feature>
<gene>
    <name evidence="3" type="ORF">GCK32_010512</name>
</gene>
<evidence type="ECO:0000256" key="2">
    <source>
        <dbReference type="SAM" id="Phobius"/>
    </source>
</evidence>
<feature type="compositionally biased region" description="Polar residues" evidence="1">
    <location>
        <begin position="73"/>
        <end position="82"/>
    </location>
</feature>
<keyword evidence="2" id="KW-1133">Transmembrane helix</keyword>
<dbReference type="EMBL" id="WIXE01024065">
    <property type="protein sequence ID" value="KAK5965953.1"/>
    <property type="molecule type" value="Genomic_DNA"/>
</dbReference>
<protein>
    <submittedName>
        <fullName evidence="3">Uncharacterized protein</fullName>
    </submittedName>
</protein>
<proteinExistence type="predicted"/>
<evidence type="ECO:0000256" key="1">
    <source>
        <dbReference type="SAM" id="MobiDB-lite"/>
    </source>
</evidence>
<sequence>MLRRIRPVIPAFTSPSFVAVYVLIFLVLVIIAIIVFQIRRKKAHAAPKAKLPKSKTLSKSSSSSTSFEAGNLPSVSFGTPPTTIVPRTRYDWTEDLS</sequence>
<keyword evidence="2" id="KW-0472">Membrane</keyword>
<accession>A0AAN8F6G3</accession>
<feature type="region of interest" description="Disordered" evidence="1">
    <location>
        <begin position="44"/>
        <end position="97"/>
    </location>
</feature>
<feature type="transmembrane region" description="Helical" evidence="2">
    <location>
        <begin position="20"/>
        <end position="38"/>
    </location>
</feature>